<keyword evidence="13" id="KW-1185">Reference proteome</keyword>
<dbReference type="CDD" id="cd20070">
    <property type="entry name" value="5TM_YidC_Alb3"/>
    <property type="match status" value="1"/>
</dbReference>
<evidence type="ECO:0000259" key="11">
    <source>
        <dbReference type="Pfam" id="PF02096"/>
    </source>
</evidence>
<keyword evidence="2" id="KW-0813">Transport</keyword>
<evidence type="ECO:0000256" key="9">
    <source>
        <dbReference type="RuleBase" id="RU003945"/>
    </source>
</evidence>
<keyword evidence="3" id="KW-1003">Cell membrane</keyword>
<comment type="caution">
    <text evidence="12">The sequence shown here is derived from an EMBL/GenBank/DDBJ whole genome shotgun (WGS) entry which is preliminary data.</text>
</comment>
<evidence type="ECO:0000256" key="10">
    <source>
        <dbReference type="SAM" id="Phobius"/>
    </source>
</evidence>
<dbReference type="InterPro" id="IPR028055">
    <property type="entry name" value="YidC/Oxa/ALB_C"/>
</dbReference>
<dbReference type="GO" id="GO:0005886">
    <property type="term" value="C:plasma membrane"/>
    <property type="evidence" value="ECO:0007669"/>
    <property type="project" value="UniProtKB-SubCell"/>
</dbReference>
<dbReference type="EMBL" id="ADFR01000002">
    <property type="protein sequence ID" value="EFC06397.1"/>
    <property type="molecule type" value="Genomic_DNA"/>
</dbReference>
<evidence type="ECO:0000256" key="5">
    <source>
        <dbReference type="ARBA" id="ARBA00022927"/>
    </source>
</evidence>
<proteinExistence type="inferred from homology"/>
<feature type="transmembrane region" description="Helical" evidence="10">
    <location>
        <begin position="195"/>
        <end position="219"/>
    </location>
</feature>
<dbReference type="PANTHER" id="PTHR12428:SF65">
    <property type="entry name" value="CYTOCHROME C OXIDASE ASSEMBLY PROTEIN COX18, MITOCHONDRIAL"/>
    <property type="match status" value="1"/>
</dbReference>
<organism evidence="12 13">
    <name type="scientific">Bulleidia extructa W1219</name>
    <dbReference type="NCBI Taxonomy" id="679192"/>
    <lineage>
        <taxon>Bacteria</taxon>
        <taxon>Bacillati</taxon>
        <taxon>Bacillota</taxon>
        <taxon>Erysipelotrichia</taxon>
        <taxon>Erysipelotrichales</taxon>
        <taxon>Erysipelotrichaceae</taxon>
        <taxon>Bulleidia</taxon>
    </lineage>
</organism>
<protein>
    <submittedName>
        <fullName evidence="12">Membrane protein insertase, YidC/Oxa1 family</fullName>
    </submittedName>
</protein>
<dbReference type="AlphaFoldDB" id="D2MMX1"/>
<dbReference type="GO" id="GO:0051205">
    <property type="term" value="P:protein insertion into membrane"/>
    <property type="evidence" value="ECO:0007669"/>
    <property type="project" value="TreeGrafter"/>
</dbReference>
<dbReference type="GO" id="GO:0015031">
    <property type="term" value="P:protein transport"/>
    <property type="evidence" value="ECO:0007669"/>
    <property type="project" value="UniProtKB-KW"/>
</dbReference>
<dbReference type="STRING" id="679192.HMPREF9013_1105"/>
<keyword evidence="6 10" id="KW-1133">Transmembrane helix</keyword>
<dbReference type="PANTHER" id="PTHR12428">
    <property type="entry name" value="OXA1"/>
    <property type="match status" value="1"/>
</dbReference>
<evidence type="ECO:0000256" key="2">
    <source>
        <dbReference type="ARBA" id="ARBA00022448"/>
    </source>
</evidence>
<comment type="similarity">
    <text evidence="9">Belongs to the OXA1/ALB3/YidC family.</text>
</comment>
<dbReference type="OrthoDB" id="9780552at2"/>
<keyword evidence="8" id="KW-0143">Chaperone</keyword>
<sequence>MKLSTRMKKLLMLALVVTVLVTISGCTVPHDAKGNVILITNNTTFQYIFEKESWFSAIFVWPLAWLINHLSMIIGVGGAIALVTIVIHALLAAFTSKSQVAMQRMQLIQPELNKIQRKYEGVSTDSARMKMVQEQQALMKKYDVHPGSMMLVQFLQFPIVMAMFFAIQRAESVAKGSFLGMILQVTPMKGLQQLIAGNMASLSYIILFILMLGSQFALIKLPLILQKKKAEAEAKKHHRRPEEVGGGSQQVMMQYMMVGMIAIFGFTWFSGMSYYWFIRNIVDIVKTLIVQKKIDEQKPVGGR</sequence>
<dbReference type="Pfam" id="PF02096">
    <property type="entry name" value="60KD_IMP"/>
    <property type="match status" value="1"/>
</dbReference>
<dbReference type="eggNOG" id="COG0706">
    <property type="taxonomic scope" value="Bacteria"/>
</dbReference>
<evidence type="ECO:0000256" key="6">
    <source>
        <dbReference type="ARBA" id="ARBA00022989"/>
    </source>
</evidence>
<evidence type="ECO:0000256" key="8">
    <source>
        <dbReference type="ARBA" id="ARBA00023186"/>
    </source>
</evidence>
<evidence type="ECO:0000256" key="3">
    <source>
        <dbReference type="ARBA" id="ARBA00022475"/>
    </source>
</evidence>
<name>D2MMX1_9FIRM</name>
<dbReference type="RefSeq" id="WP_006626742.1">
    <property type="nucleotide sequence ID" value="NZ_ADFR01000002.1"/>
</dbReference>
<feature type="transmembrane region" description="Helical" evidence="10">
    <location>
        <begin position="255"/>
        <end position="277"/>
    </location>
</feature>
<evidence type="ECO:0000256" key="4">
    <source>
        <dbReference type="ARBA" id="ARBA00022692"/>
    </source>
</evidence>
<comment type="subcellular location">
    <subcellularLocation>
        <location evidence="1">Cell membrane</location>
        <topology evidence="1">Multi-pass membrane protein</topology>
    </subcellularLocation>
    <subcellularLocation>
        <location evidence="9">Membrane</location>
        <topology evidence="9">Multi-pass membrane protein</topology>
    </subcellularLocation>
</comment>
<accession>D2MMX1</accession>
<evidence type="ECO:0000256" key="7">
    <source>
        <dbReference type="ARBA" id="ARBA00023136"/>
    </source>
</evidence>
<reference evidence="13" key="1">
    <citation type="submission" date="2009-12" db="EMBL/GenBank/DDBJ databases">
        <title>Sequence of Clostridiales genomosp. BVAB3 str. UPII9-5.</title>
        <authorList>
            <person name="Madupu R."/>
            <person name="Durkin A.S."/>
            <person name="Torralba M."/>
            <person name="Methe B."/>
            <person name="Sutton G.G."/>
            <person name="Strausberg R.L."/>
            <person name="Nelson K.E."/>
        </authorList>
    </citation>
    <scope>NUCLEOTIDE SEQUENCE [LARGE SCALE GENOMIC DNA]</scope>
    <source>
        <strain evidence="13">W1219</strain>
    </source>
</reference>
<dbReference type="InterPro" id="IPR001708">
    <property type="entry name" value="YidC/ALB3/OXA1/COX18"/>
</dbReference>
<keyword evidence="7 10" id="KW-0472">Membrane</keyword>
<gene>
    <name evidence="12" type="primary">yidC</name>
    <name evidence="12" type="ORF">HMPREF9013_1105</name>
</gene>
<evidence type="ECO:0000256" key="1">
    <source>
        <dbReference type="ARBA" id="ARBA00004651"/>
    </source>
</evidence>
<keyword evidence="5" id="KW-0653">Protein transport</keyword>
<dbReference type="PROSITE" id="PS51257">
    <property type="entry name" value="PROKAR_LIPOPROTEIN"/>
    <property type="match status" value="1"/>
</dbReference>
<dbReference type="GO" id="GO:0032977">
    <property type="term" value="F:membrane insertase activity"/>
    <property type="evidence" value="ECO:0007669"/>
    <property type="project" value="InterPro"/>
</dbReference>
<evidence type="ECO:0000313" key="12">
    <source>
        <dbReference type="EMBL" id="EFC06397.1"/>
    </source>
</evidence>
<keyword evidence="4 9" id="KW-0812">Transmembrane</keyword>
<evidence type="ECO:0000313" key="13">
    <source>
        <dbReference type="Proteomes" id="UP000005017"/>
    </source>
</evidence>
<feature type="transmembrane region" description="Helical" evidence="10">
    <location>
        <begin position="70"/>
        <end position="94"/>
    </location>
</feature>
<dbReference type="NCBIfam" id="TIGR03592">
    <property type="entry name" value="yidC_oxa1_cterm"/>
    <property type="match status" value="1"/>
</dbReference>
<dbReference type="Proteomes" id="UP000005017">
    <property type="component" value="Unassembled WGS sequence"/>
</dbReference>
<dbReference type="InterPro" id="IPR047196">
    <property type="entry name" value="YidC_ALB_C"/>
</dbReference>
<feature type="domain" description="Membrane insertase YidC/Oxa/ALB C-terminal" evidence="11">
    <location>
        <begin position="77"/>
        <end position="292"/>
    </location>
</feature>